<evidence type="ECO:0000256" key="1">
    <source>
        <dbReference type="SAM" id="MobiDB-lite"/>
    </source>
</evidence>
<comment type="caution">
    <text evidence="2">The sequence shown here is derived from an EMBL/GenBank/DDBJ whole genome shotgun (WGS) entry which is preliminary data.</text>
</comment>
<dbReference type="HOGENOM" id="CLU_2988576_0_0_9"/>
<organism evidence="2 3">
    <name type="scientific">[Clostridium] leptum DSM 753</name>
    <dbReference type="NCBI Taxonomy" id="428125"/>
    <lineage>
        <taxon>Bacteria</taxon>
        <taxon>Bacillati</taxon>
        <taxon>Bacillota</taxon>
        <taxon>Clostridia</taxon>
        <taxon>Eubacteriales</taxon>
        <taxon>Oscillospiraceae</taxon>
        <taxon>Oscillospiraceae incertae sedis</taxon>
    </lineage>
</organism>
<protein>
    <submittedName>
        <fullName evidence="2">Uncharacterized protein</fullName>
    </submittedName>
</protein>
<evidence type="ECO:0000313" key="2">
    <source>
        <dbReference type="EMBL" id="EDO62263.1"/>
    </source>
</evidence>
<accession>A7VRE1</accession>
<dbReference type="EMBL" id="ABCB02000016">
    <property type="protein sequence ID" value="EDO62263.1"/>
    <property type="molecule type" value="Genomic_DNA"/>
</dbReference>
<sequence>MTRPEKKLSCRGLVPEPDCGKPARPPGSRSRAEAKAKRSQSRAEAGLDESQAREKKA</sequence>
<evidence type="ECO:0000313" key="3">
    <source>
        <dbReference type="Proteomes" id="UP000003490"/>
    </source>
</evidence>
<gene>
    <name evidence="2" type="ORF">CLOLEP_01124</name>
</gene>
<dbReference type="AlphaFoldDB" id="A7VRE1"/>
<name>A7VRE1_9FIRM</name>
<reference evidence="2 3" key="1">
    <citation type="submission" date="2007-08" db="EMBL/GenBank/DDBJ databases">
        <title>Draft genome sequence of Clostridium leptum (DSM 753).</title>
        <authorList>
            <person name="Sudarsanam P."/>
            <person name="Ley R."/>
            <person name="Guruge J."/>
            <person name="Turnbaugh P.J."/>
            <person name="Mahowald M."/>
            <person name="Liep D."/>
            <person name="Gordon J."/>
        </authorList>
    </citation>
    <scope>NUCLEOTIDE SEQUENCE [LARGE SCALE GENOMIC DNA]</scope>
    <source>
        <strain evidence="2 3">DSM 753</strain>
    </source>
</reference>
<dbReference type="Proteomes" id="UP000003490">
    <property type="component" value="Unassembled WGS sequence"/>
</dbReference>
<reference evidence="2 3" key="2">
    <citation type="submission" date="2007-08" db="EMBL/GenBank/DDBJ databases">
        <authorList>
            <person name="Fulton L."/>
            <person name="Clifton S."/>
            <person name="Fulton B."/>
            <person name="Xu J."/>
            <person name="Minx P."/>
            <person name="Pepin K.H."/>
            <person name="Johnson M."/>
            <person name="Thiruvilangam P."/>
            <person name="Bhonagiri V."/>
            <person name="Nash W.E."/>
            <person name="Wang C."/>
            <person name="Mardis E.R."/>
            <person name="Wilson R.K."/>
        </authorList>
    </citation>
    <scope>NUCLEOTIDE SEQUENCE [LARGE SCALE GENOMIC DNA]</scope>
    <source>
        <strain evidence="2 3">DSM 753</strain>
    </source>
</reference>
<proteinExistence type="predicted"/>
<feature type="region of interest" description="Disordered" evidence="1">
    <location>
        <begin position="1"/>
        <end position="57"/>
    </location>
</feature>